<dbReference type="EMBL" id="HG793137">
    <property type="protein sequence ID" value="CRL20563.1"/>
    <property type="molecule type" value="Genomic_DNA"/>
</dbReference>
<feature type="transmembrane region" description="Helical" evidence="1">
    <location>
        <begin position="69"/>
        <end position="87"/>
    </location>
</feature>
<keyword evidence="3" id="KW-1185">Reference proteome</keyword>
<evidence type="ECO:0000313" key="3">
    <source>
        <dbReference type="Proteomes" id="UP000053732"/>
    </source>
</evidence>
<proteinExistence type="predicted"/>
<protein>
    <submittedName>
        <fullName evidence="2">Uncharacterized protein</fullName>
    </submittedName>
</protein>
<feature type="transmembrane region" description="Helical" evidence="1">
    <location>
        <begin position="172"/>
        <end position="197"/>
    </location>
</feature>
<name>A0A0G4P2U1_PENC3</name>
<feature type="transmembrane region" description="Helical" evidence="1">
    <location>
        <begin position="759"/>
        <end position="782"/>
    </location>
</feature>
<reference evidence="2 3" key="1">
    <citation type="journal article" date="2014" name="Nat. Commun.">
        <title>Multiple recent horizontal transfers of a large genomic region in cheese making fungi.</title>
        <authorList>
            <person name="Cheeseman K."/>
            <person name="Ropars J."/>
            <person name="Renault P."/>
            <person name="Dupont J."/>
            <person name="Gouzy J."/>
            <person name="Branca A."/>
            <person name="Abraham A.L."/>
            <person name="Ceppi M."/>
            <person name="Conseiller E."/>
            <person name="Debuchy R."/>
            <person name="Malagnac F."/>
            <person name="Goarin A."/>
            <person name="Silar P."/>
            <person name="Lacoste S."/>
            <person name="Sallet E."/>
            <person name="Bensimon A."/>
            <person name="Giraud T."/>
            <person name="Brygoo Y."/>
        </authorList>
    </citation>
    <scope>NUCLEOTIDE SEQUENCE [LARGE SCALE GENOMIC DNA]</scope>
    <source>
        <strain evidence="3">FM 013</strain>
    </source>
</reference>
<sequence length="1242" mass="136668">MCDHIHLLVAAQLVNFALQCIKKKAMSIKIPSLSKMLNPSRKHDDLSAQLQQPEQKISGWRPSYLRRRVLIIFVITFCAVIAALEALNHVSQVHNGIASSNESRHYLWTYGPTAIFTVIAAFWSRVEFQVKQRAPWKSMAEKPVEARESILLDYVSEIQLASMAKAIRNKHFDVAAGVACSTLLRLLVIFSAALFSLQTAPVRLSSVPIQFSYDFSARDVTFNSPGAQAFDILNRILFENGTYPKGTNADLAFQQFSAPSLAPNSMITAPVDGMMADLGCETASIDIKKWDVTNVAGHSHHSSTRESNGVKLMTPSCTISNVVLNSALGGVSPYVAKFASGQCDDSSGEDGMRIVVTLAEISLGKMAQNTSPLTETDTTTGMILNRSVQLICNPAYSVVKLQAETNTSQSSSPVNLRRSGSERSVLPNLTAWDIAKAVLSDSSSQGSFARPNHHHNLFHATDDPFQNKTYVDVALQLGAQLTGITGDIDRLFGDGVLNYTASSYYRAMTAQLMNKGLKQRNQSTAVGRAFVNQNRIIMTQLSLRVMEVCLILGILLAVSMIFLGPCTATAPWNPTSISSVVAIVAKSNRICQSLGGTGTAPSDALSDSLKERRYYSELTPKGFLIKTEGNDIKSLDDQENHMPAWAPFPGLIARGVVFIAVSLLIAALEIALHVSQKNDGLGNVSSNEHQHYLWTILPSLVMASVGLLFGRMDFNTRSLAPYAQLKRRTGALFKESMTVNYLDSLASTSIIRSIRERHFAVLVTTFAALISSFLVIVASGLYSPIEVPHQMRVNFTQETTFYRGNSADADKNPGMVVTKEILQKNLTFPRWTYDELAFPELSMDMPLSSNETENLYVDIRMPALRAAPACYFQTGSQLQWNLTKVKHDNESIYKLSVLAPSMPCSLADQDMGSTSLTSSPVLLKSQGFFGQSTMLPCGNNFNANPATLYIWGNIQNDSAENISAMTCIEAAEIVDTLTRFQLPGFDITDDHPPVPDESSARSASNIDIPWISWNNFDTTEDIAENSNFDEFFTALVMGTYAIPAENLVNPDSSDMVIKAINHQDRILRAQVFNNYSRSAANGTLGHTHLPGNITMPNRLRLSQDAASTRVLEALLAFTLMLGIVGSILMNTDHVLPKNPFSIAAITSLLADSNILARYETVTGDPNEQSLGDAFFSRCRFFLGFRGDTSDQGDPWQISEDQVCQKYCIYLSERDGETIWGNESMWVRKEFRAKETRVEERMV</sequence>
<feature type="transmembrane region" description="Helical" evidence="1">
    <location>
        <begin position="107"/>
        <end position="124"/>
    </location>
</feature>
<feature type="transmembrane region" description="Helical" evidence="1">
    <location>
        <begin position="692"/>
        <end position="710"/>
    </location>
</feature>
<feature type="transmembrane region" description="Helical" evidence="1">
    <location>
        <begin position="651"/>
        <end position="672"/>
    </location>
</feature>
<gene>
    <name evidence="2" type="ORF">PCAMFM013_S004g000504</name>
</gene>
<dbReference type="Pfam" id="PF11915">
    <property type="entry name" value="DUF3433"/>
    <property type="match status" value="2"/>
</dbReference>
<keyword evidence="1" id="KW-0472">Membrane</keyword>
<evidence type="ECO:0000256" key="1">
    <source>
        <dbReference type="SAM" id="Phobius"/>
    </source>
</evidence>
<dbReference type="PANTHER" id="PTHR37544">
    <property type="entry name" value="SPRAY-RELATED"/>
    <property type="match status" value="1"/>
</dbReference>
<accession>A0A0G4P2U1</accession>
<dbReference type="STRING" id="1429867.A0A0G4P2U1"/>
<dbReference type="AlphaFoldDB" id="A0A0G4P2U1"/>
<feature type="transmembrane region" description="Helical" evidence="1">
    <location>
        <begin position="541"/>
        <end position="563"/>
    </location>
</feature>
<dbReference type="PANTHER" id="PTHR37544:SF1">
    <property type="entry name" value="PHOSPHORIBOSYLAMINOIMIDAZOLE-SUCCINOCARBOXAMIDE SYNTHASE"/>
    <property type="match status" value="1"/>
</dbReference>
<dbReference type="Proteomes" id="UP000053732">
    <property type="component" value="Unassembled WGS sequence"/>
</dbReference>
<organism evidence="2 3">
    <name type="scientific">Penicillium camemberti (strain FM 013)</name>
    <dbReference type="NCBI Taxonomy" id="1429867"/>
    <lineage>
        <taxon>Eukaryota</taxon>
        <taxon>Fungi</taxon>
        <taxon>Dikarya</taxon>
        <taxon>Ascomycota</taxon>
        <taxon>Pezizomycotina</taxon>
        <taxon>Eurotiomycetes</taxon>
        <taxon>Eurotiomycetidae</taxon>
        <taxon>Eurotiales</taxon>
        <taxon>Aspergillaceae</taxon>
        <taxon>Penicillium</taxon>
    </lineage>
</organism>
<keyword evidence="1" id="KW-1133">Transmembrane helix</keyword>
<evidence type="ECO:0000313" key="2">
    <source>
        <dbReference type="EMBL" id="CRL20563.1"/>
    </source>
</evidence>
<dbReference type="InterPro" id="IPR021840">
    <property type="entry name" value="DUF3433"/>
</dbReference>
<keyword evidence="1" id="KW-0812">Transmembrane</keyword>